<dbReference type="Proteomes" id="UP001576774">
    <property type="component" value="Unassembled WGS sequence"/>
</dbReference>
<dbReference type="RefSeq" id="WP_413270470.1">
    <property type="nucleotide sequence ID" value="NZ_JBHFNQ010000086.1"/>
</dbReference>
<organism evidence="1 2">
    <name type="scientific">Floridaenema aerugineum BLCC-F46</name>
    <dbReference type="NCBI Taxonomy" id="3153654"/>
    <lineage>
        <taxon>Bacteria</taxon>
        <taxon>Bacillati</taxon>
        <taxon>Cyanobacteriota</taxon>
        <taxon>Cyanophyceae</taxon>
        <taxon>Oscillatoriophycideae</taxon>
        <taxon>Aerosakkonematales</taxon>
        <taxon>Aerosakkonemataceae</taxon>
        <taxon>Floridanema</taxon>
        <taxon>Floridanema aerugineum</taxon>
    </lineage>
</organism>
<protein>
    <submittedName>
        <fullName evidence="1">Uncharacterized protein</fullName>
    </submittedName>
</protein>
<gene>
    <name evidence="1" type="ORF">ACE1CC_10835</name>
</gene>
<evidence type="ECO:0000313" key="2">
    <source>
        <dbReference type="Proteomes" id="UP001576774"/>
    </source>
</evidence>
<reference evidence="1 2" key="1">
    <citation type="submission" date="2024-09" db="EMBL/GenBank/DDBJ databases">
        <title>Floridaenema gen nov. (Aerosakkonemataceae, Aerosakkonematales ord. nov., Cyanobacteria) from benthic tropical and subtropical fresh waters, with the description of four new species.</title>
        <authorList>
            <person name="Moretto J.A."/>
            <person name="Berthold D.E."/>
            <person name="Lefler F.W."/>
            <person name="Huang I.-S."/>
            <person name="Laughinghouse H. IV."/>
        </authorList>
    </citation>
    <scope>NUCLEOTIDE SEQUENCE [LARGE SCALE GENOMIC DNA]</scope>
    <source>
        <strain evidence="1 2">BLCC-F46</strain>
    </source>
</reference>
<evidence type="ECO:0000313" key="1">
    <source>
        <dbReference type="EMBL" id="MFB2877369.1"/>
    </source>
</evidence>
<proteinExistence type="predicted"/>
<comment type="caution">
    <text evidence="1">The sequence shown here is derived from an EMBL/GenBank/DDBJ whole genome shotgun (WGS) entry which is preliminary data.</text>
</comment>
<dbReference type="EMBL" id="JBHFNQ010000086">
    <property type="protein sequence ID" value="MFB2877369.1"/>
    <property type="molecule type" value="Genomic_DNA"/>
</dbReference>
<accession>A0ABV4X3K9</accession>
<keyword evidence="2" id="KW-1185">Reference proteome</keyword>
<name>A0ABV4X3K9_9CYAN</name>
<sequence>MNNEKLIQLAEELQPKQPQLAACWNLVIRGLEVGWLDSDTLNELLDYLLDGNDYCVEELGFELIGDNLRISFLDEYLYCSPEDMIEQLKNLRRSYGS</sequence>